<name>A0A834HJ67_RHOSS</name>
<dbReference type="SMART" id="SM00256">
    <property type="entry name" value="FBOX"/>
    <property type="match status" value="1"/>
</dbReference>
<dbReference type="InterPro" id="IPR017451">
    <property type="entry name" value="F-box-assoc_interact_dom"/>
</dbReference>
<dbReference type="NCBIfam" id="TIGR01640">
    <property type="entry name" value="F_box_assoc_1"/>
    <property type="match status" value="1"/>
</dbReference>
<dbReference type="InterPro" id="IPR055290">
    <property type="entry name" value="At3g26010-like"/>
</dbReference>
<sequence length="369" mass="41776">MELTPAAELIANNGDLLIQILLCFPAKSLIRFKSVSKHWLSLISDSQFGAKHSRRNPRPSISGLFLCLRLRDCGTEHTKSVSLQGQANRPTLAFLDCFGVAQFRPKITHSCNGLLLCEYRYSVPSSGHYLVCNPTTKTYTLIPPYRPDFSPGFVPRSSGFLAFDPSKSRGYKVVFLCEYFSKAEKFYVHVYCSERASWKWFRGPDRRQDGLLCRGEVFCGGVIYWLSDEGVVFGFDIDSEKMIENTKIPCVGQIIYFGECDGHLILIQTHMWSTVKLKILEMDKDNNSRWIVKFQVDLEPLLSMGSEFCSYHVLCVVKGELVLDWGGTIISYNLRCQTWNLLSDMAPGESVSHSLAYAAYPYIESLSPL</sequence>
<dbReference type="AlphaFoldDB" id="A0A834HJ67"/>
<feature type="domain" description="F-box" evidence="1">
    <location>
        <begin position="12"/>
        <end position="52"/>
    </location>
</feature>
<proteinExistence type="predicted"/>
<dbReference type="PANTHER" id="PTHR35546">
    <property type="entry name" value="F-BOX PROTEIN INTERACTION DOMAIN PROTEIN-RELATED"/>
    <property type="match status" value="1"/>
</dbReference>
<evidence type="ECO:0000259" key="1">
    <source>
        <dbReference type="SMART" id="SM00256"/>
    </source>
</evidence>
<dbReference type="InterPro" id="IPR006527">
    <property type="entry name" value="F-box-assoc_dom_typ1"/>
</dbReference>
<keyword evidence="3" id="KW-1185">Reference proteome</keyword>
<evidence type="ECO:0000313" key="2">
    <source>
        <dbReference type="EMBL" id="KAF7153275.1"/>
    </source>
</evidence>
<organism evidence="2 3">
    <name type="scientific">Rhododendron simsii</name>
    <name type="common">Sims's rhododendron</name>
    <dbReference type="NCBI Taxonomy" id="118357"/>
    <lineage>
        <taxon>Eukaryota</taxon>
        <taxon>Viridiplantae</taxon>
        <taxon>Streptophyta</taxon>
        <taxon>Embryophyta</taxon>
        <taxon>Tracheophyta</taxon>
        <taxon>Spermatophyta</taxon>
        <taxon>Magnoliopsida</taxon>
        <taxon>eudicotyledons</taxon>
        <taxon>Gunneridae</taxon>
        <taxon>Pentapetalae</taxon>
        <taxon>asterids</taxon>
        <taxon>Ericales</taxon>
        <taxon>Ericaceae</taxon>
        <taxon>Ericoideae</taxon>
        <taxon>Rhodoreae</taxon>
        <taxon>Rhododendron</taxon>
    </lineage>
</organism>
<gene>
    <name evidence="2" type="ORF">RHSIM_Rhsim01G0016700</name>
</gene>
<dbReference type="Pfam" id="PF07734">
    <property type="entry name" value="FBA_1"/>
    <property type="match status" value="1"/>
</dbReference>
<accession>A0A834HJ67</accession>
<reference evidence="2" key="1">
    <citation type="submission" date="2019-11" db="EMBL/GenBank/DDBJ databases">
        <authorList>
            <person name="Liu Y."/>
            <person name="Hou J."/>
            <person name="Li T.-Q."/>
            <person name="Guan C.-H."/>
            <person name="Wu X."/>
            <person name="Wu H.-Z."/>
            <person name="Ling F."/>
            <person name="Zhang R."/>
            <person name="Shi X.-G."/>
            <person name="Ren J.-P."/>
            <person name="Chen E.-F."/>
            <person name="Sun J.-M."/>
        </authorList>
    </citation>
    <scope>NUCLEOTIDE SEQUENCE</scope>
    <source>
        <strain evidence="2">Adult_tree_wgs_1</strain>
        <tissue evidence="2">Leaves</tissue>
    </source>
</reference>
<dbReference type="PANTHER" id="PTHR35546:SF25">
    <property type="entry name" value="F-BOX DOMAIN-CONTAINING PROTEIN"/>
    <property type="match status" value="1"/>
</dbReference>
<dbReference type="SUPFAM" id="SSF81383">
    <property type="entry name" value="F-box domain"/>
    <property type="match status" value="1"/>
</dbReference>
<dbReference type="InterPro" id="IPR036047">
    <property type="entry name" value="F-box-like_dom_sf"/>
</dbReference>
<dbReference type="Pfam" id="PF00646">
    <property type="entry name" value="F-box"/>
    <property type="match status" value="1"/>
</dbReference>
<protein>
    <recommendedName>
        <fullName evidence="1">F-box domain-containing protein</fullName>
    </recommendedName>
</protein>
<comment type="caution">
    <text evidence="2">The sequence shown here is derived from an EMBL/GenBank/DDBJ whole genome shotgun (WGS) entry which is preliminary data.</text>
</comment>
<dbReference type="OrthoDB" id="605328at2759"/>
<dbReference type="EMBL" id="WJXA01000001">
    <property type="protein sequence ID" value="KAF7153275.1"/>
    <property type="molecule type" value="Genomic_DNA"/>
</dbReference>
<dbReference type="InterPro" id="IPR001810">
    <property type="entry name" value="F-box_dom"/>
</dbReference>
<dbReference type="Proteomes" id="UP000626092">
    <property type="component" value="Unassembled WGS sequence"/>
</dbReference>
<evidence type="ECO:0000313" key="3">
    <source>
        <dbReference type="Proteomes" id="UP000626092"/>
    </source>
</evidence>
<dbReference type="Gene3D" id="1.20.1280.50">
    <property type="match status" value="1"/>
</dbReference>